<gene>
    <name evidence="2" type="ORF">N7494_012531</name>
</gene>
<organism evidence="2 3">
    <name type="scientific">Penicillium frequentans</name>
    <dbReference type="NCBI Taxonomy" id="3151616"/>
    <lineage>
        <taxon>Eukaryota</taxon>
        <taxon>Fungi</taxon>
        <taxon>Dikarya</taxon>
        <taxon>Ascomycota</taxon>
        <taxon>Pezizomycotina</taxon>
        <taxon>Eurotiomycetes</taxon>
        <taxon>Eurotiomycetidae</taxon>
        <taxon>Eurotiales</taxon>
        <taxon>Aspergillaceae</taxon>
        <taxon>Penicillium</taxon>
    </lineage>
</organism>
<feature type="compositionally biased region" description="Acidic residues" evidence="1">
    <location>
        <begin position="281"/>
        <end position="297"/>
    </location>
</feature>
<evidence type="ECO:0000313" key="2">
    <source>
        <dbReference type="EMBL" id="KAJ5525881.1"/>
    </source>
</evidence>
<feature type="compositionally biased region" description="Polar residues" evidence="1">
    <location>
        <begin position="304"/>
        <end position="318"/>
    </location>
</feature>
<evidence type="ECO:0000313" key="3">
    <source>
        <dbReference type="Proteomes" id="UP001220324"/>
    </source>
</evidence>
<feature type="region of interest" description="Disordered" evidence="1">
    <location>
        <begin position="281"/>
        <end position="318"/>
    </location>
</feature>
<dbReference type="AlphaFoldDB" id="A0AAD6CLW0"/>
<feature type="region of interest" description="Disordered" evidence="1">
    <location>
        <begin position="212"/>
        <end position="247"/>
    </location>
</feature>
<proteinExistence type="predicted"/>
<name>A0AAD6CLW0_9EURO</name>
<feature type="compositionally biased region" description="Polar residues" evidence="1">
    <location>
        <begin position="20"/>
        <end position="33"/>
    </location>
</feature>
<evidence type="ECO:0000256" key="1">
    <source>
        <dbReference type="SAM" id="MobiDB-lite"/>
    </source>
</evidence>
<protein>
    <submittedName>
        <fullName evidence="2">Uncharacterized protein</fullName>
    </submittedName>
</protein>
<dbReference type="EMBL" id="JAQIZZ010000008">
    <property type="protein sequence ID" value="KAJ5525881.1"/>
    <property type="molecule type" value="Genomic_DNA"/>
</dbReference>
<keyword evidence="3" id="KW-1185">Reference proteome</keyword>
<sequence>MTSWENEGLMDNTIGEGSNFPAQSSHDASDGFTSASEPVTVVYEGYKLFKADPIPGQEASWTKVERTKMIMSQREFCRKVQKRANKISAAQQYQFLPEIRQAHVNQLIAEKRPLNPNVEWSCVYAKERQKASKPRNARRDDYEVVSMQIILMKRPVNTKTHFRTPMGDLVDLGVHFGSHPNRPKFSREEDGHEIRDQDLLTRSHCRNQSVPAFPGAQRSQTFSGNEAVCQARRAQEPLPRPATATTVRGKAEIDHNQVWRGFEDDEGSSEETHYIQTAQDFNEEEEDYVSDNGDEGDTSPLHRTASSETSTVGSPGSVSCSCQDSAVTQKVPFDARQHSPSQYEFGFRSHLQRKQLVANSNLGRHMRNEPWYGSSNIPTKRPRSSASDFLEARVWEKRIRIERMNEEEMRGRLLDCEARIEQWEKILQNQTRILGLQMRIEAPPEQRCHQ</sequence>
<dbReference type="Proteomes" id="UP001220324">
    <property type="component" value="Unassembled WGS sequence"/>
</dbReference>
<accession>A0AAD6CLW0</accession>
<comment type="caution">
    <text evidence="2">The sequence shown here is derived from an EMBL/GenBank/DDBJ whole genome shotgun (WGS) entry which is preliminary data.</text>
</comment>
<feature type="region of interest" description="Disordered" evidence="1">
    <location>
        <begin position="1"/>
        <end position="33"/>
    </location>
</feature>
<reference evidence="2 3" key="1">
    <citation type="journal article" date="2023" name="IMA Fungus">
        <title>Comparative genomic study of the Penicillium genus elucidates a diverse pangenome and 15 lateral gene transfer events.</title>
        <authorList>
            <person name="Petersen C."/>
            <person name="Sorensen T."/>
            <person name="Nielsen M.R."/>
            <person name="Sondergaard T.E."/>
            <person name="Sorensen J.L."/>
            <person name="Fitzpatrick D.A."/>
            <person name="Frisvad J.C."/>
            <person name="Nielsen K.L."/>
        </authorList>
    </citation>
    <scope>NUCLEOTIDE SEQUENCE [LARGE SCALE GENOMIC DNA]</scope>
    <source>
        <strain evidence="2 3">IBT 35679</strain>
    </source>
</reference>